<evidence type="ECO:0000256" key="1">
    <source>
        <dbReference type="SAM" id="MobiDB-lite"/>
    </source>
</evidence>
<dbReference type="EMBL" id="BAAABM010000073">
    <property type="protein sequence ID" value="GAA0372814.1"/>
    <property type="molecule type" value="Genomic_DNA"/>
</dbReference>
<accession>A0ABN0XU14</accession>
<dbReference type="Proteomes" id="UP001501822">
    <property type="component" value="Unassembled WGS sequence"/>
</dbReference>
<reference evidence="2 3" key="1">
    <citation type="journal article" date="2019" name="Int. J. Syst. Evol. Microbiol.">
        <title>The Global Catalogue of Microorganisms (GCM) 10K type strain sequencing project: providing services to taxonomists for standard genome sequencing and annotation.</title>
        <authorList>
            <consortium name="The Broad Institute Genomics Platform"/>
            <consortium name="The Broad Institute Genome Sequencing Center for Infectious Disease"/>
            <person name="Wu L."/>
            <person name="Ma J."/>
        </authorList>
    </citation>
    <scope>NUCLEOTIDE SEQUENCE [LARGE SCALE GENOMIC DNA]</scope>
    <source>
        <strain evidence="2 3">JCM 3146</strain>
    </source>
</reference>
<sequence length="67" mass="7083">MEFAEAACGTVRSGTVTGSNPPVTGRFEPVTRGVRTGRRRAGRARDRCRNGSGVVARVVPAEVALQQ</sequence>
<name>A0ABN0XU14_9ACTN</name>
<organism evidence="2 3">
    <name type="scientific">Actinoallomurus spadix</name>
    <dbReference type="NCBI Taxonomy" id="79912"/>
    <lineage>
        <taxon>Bacteria</taxon>
        <taxon>Bacillati</taxon>
        <taxon>Actinomycetota</taxon>
        <taxon>Actinomycetes</taxon>
        <taxon>Streptosporangiales</taxon>
        <taxon>Thermomonosporaceae</taxon>
        <taxon>Actinoallomurus</taxon>
    </lineage>
</organism>
<proteinExistence type="predicted"/>
<comment type="caution">
    <text evidence="2">The sequence shown here is derived from an EMBL/GenBank/DDBJ whole genome shotgun (WGS) entry which is preliminary data.</text>
</comment>
<gene>
    <name evidence="2" type="ORF">GCM10010151_73500</name>
</gene>
<feature type="compositionally biased region" description="Polar residues" evidence="1">
    <location>
        <begin position="12"/>
        <end position="22"/>
    </location>
</feature>
<feature type="region of interest" description="Disordered" evidence="1">
    <location>
        <begin position="1"/>
        <end position="29"/>
    </location>
</feature>
<evidence type="ECO:0000313" key="3">
    <source>
        <dbReference type="Proteomes" id="UP001501822"/>
    </source>
</evidence>
<keyword evidence="3" id="KW-1185">Reference proteome</keyword>
<protein>
    <submittedName>
        <fullName evidence="2">Uncharacterized protein</fullName>
    </submittedName>
</protein>
<evidence type="ECO:0000313" key="2">
    <source>
        <dbReference type="EMBL" id="GAA0372814.1"/>
    </source>
</evidence>